<sequence length="123" mass="13594">MSAPVSNYSSVPLHLTLNSALCQIRFDNQYLSFLLRELFAGKIKTTRPAMDIMQLGRLSLPSLRLHLDGLLLPSFHRSSTVTTNSSQSPQNPGKDTDTSNKTLSRPSRYLINRGIALSSTVSM</sequence>
<protein>
    <submittedName>
        <fullName evidence="2">Uncharacterized protein</fullName>
    </submittedName>
</protein>
<evidence type="ECO:0000256" key="1">
    <source>
        <dbReference type="SAM" id="MobiDB-lite"/>
    </source>
</evidence>
<evidence type="ECO:0000313" key="2">
    <source>
        <dbReference type="EMBL" id="KIW69127.1"/>
    </source>
</evidence>
<name>A0A0D2E450_9EURO</name>
<dbReference type="EMBL" id="KN846958">
    <property type="protein sequence ID" value="KIW69127.1"/>
    <property type="molecule type" value="Genomic_DNA"/>
</dbReference>
<feature type="region of interest" description="Disordered" evidence="1">
    <location>
        <begin position="78"/>
        <end position="104"/>
    </location>
</feature>
<organism evidence="2 3">
    <name type="scientific">Phialophora macrospora</name>
    <dbReference type="NCBI Taxonomy" id="1851006"/>
    <lineage>
        <taxon>Eukaryota</taxon>
        <taxon>Fungi</taxon>
        <taxon>Dikarya</taxon>
        <taxon>Ascomycota</taxon>
        <taxon>Pezizomycotina</taxon>
        <taxon>Eurotiomycetes</taxon>
        <taxon>Chaetothyriomycetidae</taxon>
        <taxon>Chaetothyriales</taxon>
        <taxon>Herpotrichiellaceae</taxon>
        <taxon>Phialophora</taxon>
    </lineage>
</organism>
<keyword evidence="3" id="KW-1185">Reference proteome</keyword>
<dbReference type="AlphaFoldDB" id="A0A0D2E450"/>
<gene>
    <name evidence="2" type="ORF">PV04_05020</name>
</gene>
<evidence type="ECO:0000313" key="3">
    <source>
        <dbReference type="Proteomes" id="UP000054266"/>
    </source>
</evidence>
<dbReference type="Proteomes" id="UP000054266">
    <property type="component" value="Unassembled WGS sequence"/>
</dbReference>
<proteinExistence type="predicted"/>
<accession>A0A0D2E450</accession>
<dbReference type="HOGENOM" id="CLU_2014972_0_0_1"/>
<reference evidence="2 3" key="1">
    <citation type="submission" date="2015-01" db="EMBL/GenBank/DDBJ databases">
        <title>The Genome Sequence of Capronia semiimmersa CBS27337.</title>
        <authorList>
            <consortium name="The Broad Institute Genomics Platform"/>
            <person name="Cuomo C."/>
            <person name="de Hoog S."/>
            <person name="Gorbushina A."/>
            <person name="Stielow B."/>
            <person name="Teixiera M."/>
            <person name="Abouelleil A."/>
            <person name="Chapman S.B."/>
            <person name="Priest M."/>
            <person name="Young S.K."/>
            <person name="Wortman J."/>
            <person name="Nusbaum C."/>
            <person name="Birren B."/>
        </authorList>
    </citation>
    <scope>NUCLEOTIDE SEQUENCE [LARGE SCALE GENOMIC DNA]</scope>
    <source>
        <strain evidence="2 3">CBS 27337</strain>
    </source>
</reference>